<evidence type="ECO:0000313" key="1">
    <source>
        <dbReference type="EMBL" id="TNV74514.1"/>
    </source>
</evidence>
<dbReference type="Proteomes" id="UP000785679">
    <property type="component" value="Unassembled WGS sequence"/>
</dbReference>
<dbReference type="AlphaFoldDB" id="A0A8J8NGX2"/>
<sequence>MIQIYQPCLFLQFLIDVRFRNFVTDNLMFYSKGDCYFQKFKIVEICIINDILISYRSMLIQDVYNLGHCASKILLCYLCEINSSQSFHIIKQ</sequence>
<accession>A0A8J8NGX2</accession>
<keyword evidence="2" id="KW-1185">Reference proteome</keyword>
<comment type="caution">
    <text evidence="1">The sequence shown here is derived from an EMBL/GenBank/DDBJ whole genome shotgun (WGS) entry which is preliminary data.</text>
</comment>
<protein>
    <submittedName>
        <fullName evidence="1">Uncharacterized protein</fullName>
    </submittedName>
</protein>
<organism evidence="1 2">
    <name type="scientific">Halteria grandinella</name>
    <dbReference type="NCBI Taxonomy" id="5974"/>
    <lineage>
        <taxon>Eukaryota</taxon>
        <taxon>Sar</taxon>
        <taxon>Alveolata</taxon>
        <taxon>Ciliophora</taxon>
        <taxon>Intramacronucleata</taxon>
        <taxon>Spirotrichea</taxon>
        <taxon>Stichotrichia</taxon>
        <taxon>Sporadotrichida</taxon>
        <taxon>Halteriidae</taxon>
        <taxon>Halteria</taxon>
    </lineage>
</organism>
<dbReference type="EMBL" id="RRYP01016908">
    <property type="protein sequence ID" value="TNV74514.1"/>
    <property type="molecule type" value="Genomic_DNA"/>
</dbReference>
<evidence type="ECO:0000313" key="2">
    <source>
        <dbReference type="Proteomes" id="UP000785679"/>
    </source>
</evidence>
<proteinExistence type="predicted"/>
<reference evidence="1" key="1">
    <citation type="submission" date="2019-06" db="EMBL/GenBank/DDBJ databases">
        <authorList>
            <person name="Zheng W."/>
        </authorList>
    </citation>
    <scope>NUCLEOTIDE SEQUENCE</scope>
    <source>
        <strain evidence="1">QDHG01</strain>
    </source>
</reference>
<gene>
    <name evidence="1" type="ORF">FGO68_gene5073</name>
</gene>
<name>A0A8J8NGX2_HALGN</name>